<dbReference type="Proteomes" id="UP000045545">
    <property type="component" value="Unassembled WGS sequence"/>
</dbReference>
<dbReference type="STRING" id="690567.722"/>
<feature type="transmembrane region" description="Helical" evidence="5">
    <location>
        <begin position="29"/>
        <end position="46"/>
    </location>
</feature>
<accession>A0A0E4GCN3</accession>
<gene>
    <name evidence="6" type="ORF">722</name>
</gene>
<protein>
    <submittedName>
        <fullName evidence="6">Uncharacterized</fullName>
    </submittedName>
</protein>
<proteinExistence type="predicted"/>
<evidence type="ECO:0000256" key="2">
    <source>
        <dbReference type="ARBA" id="ARBA00022692"/>
    </source>
</evidence>
<organism evidence="6 7">
    <name type="scientific">Syntrophomonas zehnderi OL-4</name>
    <dbReference type="NCBI Taxonomy" id="690567"/>
    <lineage>
        <taxon>Bacteria</taxon>
        <taxon>Bacillati</taxon>
        <taxon>Bacillota</taxon>
        <taxon>Clostridia</taxon>
        <taxon>Eubacteriales</taxon>
        <taxon>Syntrophomonadaceae</taxon>
        <taxon>Syntrophomonas</taxon>
    </lineage>
</organism>
<dbReference type="AlphaFoldDB" id="A0A0E4GCN3"/>
<keyword evidence="4 5" id="KW-0472">Membrane</keyword>
<evidence type="ECO:0000313" key="7">
    <source>
        <dbReference type="Proteomes" id="UP000045545"/>
    </source>
</evidence>
<feature type="transmembrane region" description="Helical" evidence="5">
    <location>
        <begin position="58"/>
        <end position="79"/>
    </location>
</feature>
<sequence length="119" mass="13067">MTTDSNLGTQTQENTIPIFDPEDVEKNKTMAGLAYIFFFLPLLACPDSQFGRFHANQGLLLLILALGGNMILMIIPIIGWMLMPIYALGILILAIMGLVNGFSGKAKNLPIIGKFRLLK</sequence>
<evidence type="ECO:0000313" key="6">
    <source>
        <dbReference type="EMBL" id="CFX17749.1"/>
    </source>
</evidence>
<keyword evidence="7" id="KW-1185">Reference proteome</keyword>
<feature type="transmembrane region" description="Helical" evidence="5">
    <location>
        <begin position="85"/>
        <end position="102"/>
    </location>
</feature>
<evidence type="ECO:0000256" key="1">
    <source>
        <dbReference type="ARBA" id="ARBA00004141"/>
    </source>
</evidence>
<dbReference type="EMBL" id="CGIH01000009">
    <property type="protein sequence ID" value="CFX17749.1"/>
    <property type="molecule type" value="Genomic_DNA"/>
</dbReference>
<evidence type="ECO:0000256" key="4">
    <source>
        <dbReference type="ARBA" id="ARBA00023136"/>
    </source>
</evidence>
<keyword evidence="3 5" id="KW-1133">Transmembrane helix</keyword>
<evidence type="ECO:0000256" key="3">
    <source>
        <dbReference type="ARBA" id="ARBA00022989"/>
    </source>
</evidence>
<reference evidence="6 7" key="1">
    <citation type="submission" date="2015-03" db="EMBL/GenBank/DDBJ databases">
        <authorList>
            <person name="Murphy D."/>
        </authorList>
    </citation>
    <scope>NUCLEOTIDE SEQUENCE [LARGE SCALE GENOMIC DNA]</scope>
    <source>
        <strain evidence="6 7">OL-4</strain>
    </source>
</reference>
<keyword evidence="2 5" id="KW-0812">Transmembrane</keyword>
<evidence type="ECO:0000256" key="5">
    <source>
        <dbReference type="SAM" id="Phobius"/>
    </source>
</evidence>
<name>A0A0E4GCN3_9FIRM</name>
<dbReference type="InterPro" id="IPR019109">
    <property type="entry name" value="MamF_MmsF"/>
</dbReference>
<dbReference type="RefSeq" id="WP_046495877.1">
    <property type="nucleotide sequence ID" value="NZ_CGIH01000009.1"/>
</dbReference>
<dbReference type="OrthoDB" id="7595353at2"/>
<dbReference type="Pfam" id="PF09685">
    <property type="entry name" value="MamF_MmsF"/>
    <property type="match status" value="1"/>
</dbReference>
<comment type="subcellular location">
    <subcellularLocation>
        <location evidence="1">Membrane</location>
        <topology evidence="1">Multi-pass membrane protein</topology>
    </subcellularLocation>
</comment>